<proteinExistence type="predicted"/>
<sequence length="215" mass="24309">MIQTILFDMDGLLFDTEKLYARAMKQAFVDQGVHFSLDDYRMFLGMSDADTLQVIEENYGSRSLAESVMHDFVENFERFIATGELEMKKGAKSLLEALDQKEMMAYIVSSSTAERIEQHLQDHGIRHFFKGVMSGDEVEHSKPAPDIYQKALADFNLNPSQVMVLEDSLNGVRSAIDAGLKVVMVPDLVQPSEELEAELYGQAKDLFEVKAKWVN</sequence>
<dbReference type="CDD" id="cd07505">
    <property type="entry name" value="HAD_BPGM-like"/>
    <property type="match status" value="1"/>
</dbReference>
<dbReference type="SFLD" id="SFLDG01129">
    <property type="entry name" value="C1.5:_HAD__Beta-PGM__Phosphata"/>
    <property type="match status" value="1"/>
</dbReference>
<dbReference type="RefSeq" id="WP_118990679.1">
    <property type="nucleotide sequence ID" value="NZ_CP023434.1"/>
</dbReference>
<dbReference type="SUPFAM" id="SSF56784">
    <property type="entry name" value="HAD-like"/>
    <property type="match status" value="1"/>
</dbReference>
<dbReference type="Gene3D" id="1.10.150.240">
    <property type="entry name" value="Putative phosphatase, domain 2"/>
    <property type="match status" value="1"/>
</dbReference>
<dbReference type="Gene3D" id="3.40.50.1000">
    <property type="entry name" value="HAD superfamily/HAD-like"/>
    <property type="match status" value="1"/>
</dbReference>
<dbReference type="NCBIfam" id="TIGR01509">
    <property type="entry name" value="HAD-SF-IA-v3"/>
    <property type="match status" value="1"/>
</dbReference>
<dbReference type="InterPro" id="IPR023214">
    <property type="entry name" value="HAD_sf"/>
</dbReference>
<keyword evidence="2" id="KW-1185">Reference proteome</keyword>
<dbReference type="InterPro" id="IPR041492">
    <property type="entry name" value="HAD_2"/>
</dbReference>
<dbReference type="OrthoDB" id="9797743at2"/>
<dbReference type="NCBIfam" id="TIGR01549">
    <property type="entry name" value="HAD-SF-IA-v1"/>
    <property type="match status" value="1"/>
</dbReference>
<dbReference type="EMBL" id="CP023434">
    <property type="protein sequence ID" value="AXY25780.1"/>
    <property type="molecule type" value="Genomic_DNA"/>
</dbReference>
<dbReference type="AlphaFoldDB" id="A0A347WL23"/>
<dbReference type="PANTHER" id="PTHR18901:SF38">
    <property type="entry name" value="PSEUDOURIDINE-5'-PHOSPHATASE"/>
    <property type="match status" value="1"/>
</dbReference>
<evidence type="ECO:0000313" key="2">
    <source>
        <dbReference type="Proteomes" id="UP000263232"/>
    </source>
</evidence>
<protein>
    <submittedName>
        <fullName evidence="1">Beta-phosphoglucomutase</fullName>
    </submittedName>
</protein>
<evidence type="ECO:0000313" key="1">
    <source>
        <dbReference type="EMBL" id="AXY25780.1"/>
    </source>
</evidence>
<dbReference type="SFLD" id="SFLDS00003">
    <property type="entry name" value="Haloacid_Dehalogenase"/>
    <property type="match status" value="1"/>
</dbReference>
<dbReference type="PRINTS" id="PR00413">
    <property type="entry name" value="HADHALOGNASE"/>
</dbReference>
<dbReference type="SFLD" id="SFLDG01135">
    <property type="entry name" value="C1.5.6:_HAD__Beta-PGM__Phospha"/>
    <property type="match status" value="1"/>
</dbReference>
<dbReference type="InterPro" id="IPR036412">
    <property type="entry name" value="HAD-like_sf"/>
</dbReference>
<dbReference type="PANTHER" id="PTHR18901">
    <property type="entry name" value="2-DEOXYGLUCOSE-6-PHOSPHATE PHOSPHATASE 2"/>
    <property type="match status" value="1"/>
</dbReference>
<name>A0A347WL23_9LACT</name>
<dbReference type="InterPro" id="IPR006439">
    <property type="entry name" value="HAD-SF_hydro_IA"/>
</dbReference>
<dbReference type="Pfam" id="PF13419">
    <property type="entry name" value="HAD_2"/>
    <property type="match status" value="1"/>
</dbReference>
<reference evidence="1 2" key="1">
    <citation type="submission" date="2017-09" db="EMBL/GenBank/DDBJ databases">
        <title>Complete genome sequence of Oxytococcus suis strain ZY16052.</title>
        <authorList>
            <person name="Li F."/>
        </authorList>
    </citation>
    <scope>NUCLEOTIDE SEQUENCE [LARGE SCALE GENOMIC DNA]</scope>
    <source>
        <strain evidence="1 2">ZY16052</strain>
    </source>
</reference>
<dbReference type="Proteomes" id="UP000263232">
    <property type="component" value="Chromosome"/>
</dbReference>
<gene>
    <name evidence="1" type="ORF">CL176_07110</name>
</gene>
<dbReference type="KEGG" id="abae:CL176_07110"/>
<accession>A0A347WL23</accession>
<organism evidence="1 2">
    <name type="scientific">Suicoccus acidiformans</name>
    <dbReference type="NCBI Taxonomy" id="2036206"/>
    <lineage>
        <taxon>Bacteria</taxon>
        <taxon>Bacillati</taxon>
        <taxon>Bacillota</taxon>
        <taxon>Bacilli</taxon>
        <taxon>Lactobacillales</taxon>
        <taxon>Aerococcaceae</taxon>
        <taxon>Suicoccus</taxon>
    </lineage>
</organism>
<dbReference type="InterPro" id="IPR023198">
    <property type="entry name" value="PGP-like_dom2"/>
</dbReference>